<evidence type="ECO:0000256" key="1">
    <source>
        <dbReference type="SAM" id="Phobius"/>
    </source>
</evidence>
<keyword evidence="1" id="KW-0472">Membrane</keyword>
<evidence type="ECO:0000313" key="2">
    <source>
        <dbReference type="EMBL" id="KKQ85751.1"/>
    </source>
</evidence>
<gene>
    <name evidence="2" type="ORF">UT08_C0004G0063</name>
</gene>
<keyword evidence="1" id="KW-1133">Transmembrane helix</keyword>
<keyword evidence="1" id="KW-0812">Transmembrane</keyword>
<feature type="transmembrane region" description="Helical" evidence="1">
    <location>
        <begin position="99"/>
        <end position="121"/>
    </location>
</feature>
<protein>
    <recommendedName>
        <fullName evidence="4">Yip1 domain-containing protein</fullName>
    </recommendedName>
</protein>
<dbReference type="Proteomes" id="UP000034081">
    <property type="component" value="Unassembled WGS sequence"/>
</dbReference>
<proteinExistence type="predicted"/>
<dbReference type="EMBL" id="LBVL01000004">
    <property type="protein sequence ID" value="KKQ85751.1"/>
    <property type="molecule type" value="Genomic_DNA"/>
</dbReference>
<dbReference type="AlphaFoldDB" id="A0A0G0P8W8"/>
<evidence type="ECO:0008006" key="4">
    <source>
        <dbReference type="Google" id="ProtNLM"/>
    </source>
</evidence>
<reference evidence="2 3" key="1">
    <citation type="journal article" date="2015" name="Nature">
        <title>rRNA introns, odd ribosomes, and small enigmatic genomes across a large radiation of phyla.</title>
        <authorList>
            <person name="Brown C.T."/>
            <person name="Hug L.A."/>
            <person name="Thomas B.C."/>
            <person name="Sharon I."/>
            <person name="Castelle C.J."/>
            <person name="Singh A."/>
            <person name="Wilkins M.J."/>
            <person name="Williams K.H."/>
            <person name="Banfield J.F."/>
        </authorList>
    </citation>
    <scope>NUCLEOTIDE SEQUENCE [LARGE SCALE GENOMIC DNA]</scope>
</reference>
<feature type="transmembrane region" description="Helical" evidence="1">
    <location>
        <begin position="133"/>
        <end position="154"/>
    </location>
</feature>
<evidence type="ECO:0000313" key="3">
    <source>
        <dbReference type="Proteomes" id="UP000034081"/>
    </source>
</evidence>
<organism evidence="2 3">
    <name type="scientific">Candidatus Woesebacteria bacterium GW2011_GWB1_38_8</name>
    <dbReference type="NCBI Taxonomy" id="1618570"/>
    <lineage>
        <taxon>Bacteria</taxon>
        <taxon>Candidatus Woeseibacteriota</taxon>
    </lineage>
</organism>
<feature type="transmembrane region" description="Helical" evidence="1">
    <location>
        <begin position="73"/>
        <end position="92"/>
    </location>
</feature>
<sequence length="159" mass="17796">MDVKTIFANLRKKAHLPIFIVKRLPKEFKKLFLFAYIFVLLTSIILTLVYAFVPTFTTCSSLFGEKFCTPTGIFLALFASLPGYLLAGNALSFLPDVPWVISLVAVVVVSGIFYYLLGFVIDKQRGKKFTSDSFVKSVIILSLVVFILLLLTLLTRRSG</sequence>
<feature type="transmembrane region" description="Helical" evidence="1">
    <location>
        <begin position="31"/>
        <end position="53"/>
    </location>
</feature>
<dbReference type="STRING" id="1618570.UT08_C0004G0063"/>
<accession>A0A0G0P8W8</accession>
<comment type="caution">
    <text evidence="2">The sequence shown here is derived from an EMBL/GenBank/DDBJ whole genome shotgun (WGS) entry which is preliminary data.</text>
</comment>
<name>A0A0G0P8W8_9BACT</name>